<feature type="transmembrane region" description="Helical" evidence="1">
    <location>
        <begin position="59"/>
        <end position="80"/>
    </location>
</feature>
<protein>
    <submittedName>
        <fullName evidence="2">Unannotated protein</fullName>
    </submittedName>
</protein>
<dbReference type="AlphaFoldDB" id="A0A6J6AUJ2"/>
<proteinExistence type="predicted"/>
<evidence type="ECO:0000313" key="2">
    <source>
        <dbReference type="EMBL" id="CAB4530174.1"/>
    </source>
</evidence>
<dbReference type="EMBL" id="CAEZSF010000008">
    <property type="protein sequence ID" value="CAB4530174.1"/>
    <property type="molecule type" value="Genomic_DNA"/>
</dbReference>
<keyword evidence="1" id="KW-0812">Transmembrane</keyword>
<keyword evidence="1" id="KW-0472">Membrane</keyword>
<evidence type="ECO:0000256" key="1">
    <source>
        <dbReference type="SAM" id="Phobius"/>
    </source>
</evidence>
<sequence length="83" mass="9190">MSDQQTLALVAVQHMTLARMNLLEENLLDEKLLLHTALLSLMNSHRSTRSSLCWVSTRMLIVLALICGMAILVAFAVQAAQLI</sequence>
<name>A0A6J6AUJ2_9ZZZZ</name>
<keyword evidence="1" id="KW-1133">Transmembrane helix</keyword>
<reference evidence="2" key="1">
    <citation type="submission" date="2020-05" db="EMBL/GenBank/DDBJ databases">
        <authorList>
            <person name="Chiriac C."/>
            <person name="Salcher M."/>
            <person name="Ghai R."/>
            <person name="Kavagutti S V."/>
        </authorList>
    </citation>
    <scope>NUCLEOTIDE SEQUENCE</scope>
</reference>
<organism evidence="2">
    <name type="scientific">freshwater metagenome</name>
    <dbReference type="NCBI Taxonomy" id="449393"/>
    <lineage>
        <taxon>unclassified sequences</taxon>
        <taxon>metagenomes</taxon>
        <taxon>ecological metagenomes</taxon>
    </lineage>
</organism>
<gene>
    <name evidence="2" type="ORF">UFOPK1358_00163</name>
</gene>
<accession>A0A6J6AUJ2</accession>